<gene>
    <name evidence="6" type="ORF">BFC17_15250</name>
</gene>
<dbReference type="RefSeq" id="WP_070175838.1">
    <property type="nucleotide sequence ID" value="NZ_BMJR01000001.1"/>
</dbReference>
<dbReference type="InterPro" id="IPR002641">
    <property type="entry name" value="PNPLA_dom"/>
</dbReference>
<dbReference type="PROSITE" id="PS51635">
    <property type="entry name" value="PNPLA"/>
    <property type="match status" value="1"/>
</dbReference>
<dbReference type="Proteomes" id="UP000176037">
    <property type="component" value="Unassembled WGS sequence"/>
</dbReference>
<keyword evidence="3 4" id="KW-0443">Lipid metabolism</keyword>
<feature type="domain" description="PNPLA" evidence="5">
    <location>
        <begin position="8"/>
        <end position="196"/>
    </location>
</feature>
<dbReference type="EMBL" id="MJIC01000010">
    <property type="protein sequence ID" value="OFI34920.1"/>
    <property type="molecule type" value="Genomic_DNA"/>
</dbReference>
<keyword evidence="1 4" id="KW-0378">Hydrolase</keyword>
<evidence type="ECO:0000256" key="3">
    <source>
        <dbReference type="ARBA" id="ARBA00023098"/>
    </source>
</evidence>
<organism evidence="6 7">
    <name type="scientific">Alteromonas lipolytica</name>
    <dbReference type="NCBI Taxonomy" id="1856405"/>
    <lineage>
        <taxon>Bacteria</taxon>
        <taxon>Pseudomonadati</taxon>
        <taxon>Pseudomonadota</taxon>
        <taxon>Gammaproteobacteria</taxon>
        <taxon>Alteromonadales</taxon>
        <taxon>Alteromonadaceae</taxon>
        <taxon>Alteromonas/Salinimonas group</taxon>
        <taxon>Alteromonas</taxon>
    </lineage>
</organism>
<feature type="short sequence motif" description="GXSXG" evidence="4">
    <location>
        <begin position="40"/>
        <end position="44"/>
    </location>
</feature>
<feature type="active site" description="Nucleophile" evidence="4">
    <location>
        <position position="42"/>
    </location>
</feature>
<dbReference type="GO" id="GO:0016042">
    <property type="term" value="P:lipid catabolic process"/>
    <property type="evidence" value="ECO:0007669"/>
    <property type="project" value="UniProtKB-UniRule"/>
</dbReference>
<accession>A0A1E8FG67</accession>
<evidence type="ECO:0000259" key="5">
    <source>
        <dbReference type="PROSITE" id="PS51635"/>
    </source>
</evidence>
<dbReference type="GO" id="GO:0016787">
    <property type="term" value="F:hydrolase activity"/>
    <property type="evidence" value="ECO:0007669"/>
    <property type="project" value="UniProtKB-UniRule"/>
</dbReference>
<dbReference type="AlphaFoldDB" id="A0A1E8FG67"/>
<keyword evidence="7" id="KW-1185">Reference proteome</keyword>
<reference evidence="6 7" key="1">
    <citation type="submission" date="2016-09" db="EMBL/GenBank/DDBJ databases">
        <title>Alteromonas lipolytica, a new species isolated from sea water.</title>
        <authorList>
            <person name="Wu Y.-H."/>
            <person name="Cheng H."/>
            <person name="Xu X.-W."/>
        </authorList>
    </citation>
    <scope>NUCLEOTIDE SEQUENCE [LARGE SCALE GENOMIC DNA]</scope>
    <source>
        <strain evidence="6 7">JW12</strain>
    </source>
</reference>
<dbReference type="InterPro" id="IPR050301">
    <property type="entry name" value="NTE"/>
</dbReference>
<feature type="short sequence motif" description="DGA/G" evidence="4">
    <location>
        <begin position="183"/>
        <end position="185"/>
    </location>
</feature>
<dbReference type="OrthoDB" id="9798773at2"/>
<dbReference type="PANTHER" id="PTHR14226:SF78">
    <property type="entry name" value="SLR0060 PROTEIN"/>
    <property type="match status" value="1"/>
</dbReference>
<sequence length="330" mass="36846">MKSVKLSLALQGGGAHGAFTWGVLNRLLEEPWLKITGISGASAGAMNAVMFAEGWRKDKHAGAKQQLADFWYKVAEQNVGFELPGELKTSVTKWWLSAFQFLSPYDINLLDINPLRDIVDEQVDFKALQKANPLPLYIAATEVSTGKLALFNTPELTTDHLLASACLPNVYKAIEIQGKHYWDGGYAGNPAIFPLMNECAGDDVMIVLLQPLLREEVPKSSDDISDRITEISFHSNFMREMHAIASVKRLVSGKRFLLGKVERQIKQLRTHLLTNGELLSSLNSATKYDNRKNFLECLRDEGEQTTDKWLAENADKLGRQATCDIQAMFD</sequence>
<dbReference type="SUPFAM" id="SSF52151">
    <property type="entry name" value="FabD/lysophospholipase-like"/>
    <property type="match status" value="1"/>
</dbReference>
<dbReference type="Pfam" id="PF01734">
    <property type="entry name" value="Patatin"/>
    <property type="match status" value="1"/>
</dbReference>
<evidence type="ECO:0000256" key="2">
    <source>
        <dbReference type="ARBA" id="ARBA00022963"/>
    </source>
</evidence>
<dbReference type="Gene3D" id="3.40.1090.10">
    <property type="entry name" value="Cytosolic phospholipase A2 catalytic domain"/>
    <property type="match status" value="2"/>
</dbReference>
<protein>
    <submittedName>
        <fullName evidence="6">Esterase</fullName>
    </submittedName>
</protein>
<dbReference type="InterPro" id="IPR016035">
    <property type="entry name" value="Acyl_Trfase/lysoPLipase"/>
</dbReference>
<comment type="caution">
    <text evidence="6">The sequence shown here is derived from an EMBL/GenBank/DDBJ whole genome shotgun (WGS) entry which is preliminary data.</text>
</comment>
<evidence type="ECO:0000313" key="7">
    <source>
        <dbReference type="Proteomes" id="UP000176037"/>
    </source>
</evidence>
<feature type="short sequence motif" description="GXGXXG" evidence="4">
    <location>
        <begin position="12"/>
        <end position="17"/>
    </location>
</feature>
<evidence type="ECO:0000256" key="1">
    <source>
        <dbReference type="ARBA" id="ARBA00022801"/>
    </source>
</evidence>
<dbReference type="STRING" id="1856405.BFC17_15250"/>
<dbReference type="PANTHER" id="PTHR14226">
    <property type="entry name" value="NEUROPATHY TARGET ESTERASE/SWISS CHEESE D.MELANOGASTER"/>
    <property type="match status" value="1"/>
</dbReference>
<proteinExistence type="predicted"/>
<keyword evidence="2 4" id="KW-0442">Lipid degradation</keyword>
<feature type="active site" description="Proton acceptor" evidence="4">
    <location>
        <position position="183"/>
    </location>
</feature>
<evidence type="ECO:0000256" key="4">
    <source>
        <dbReference type="PROSITE-ProRule" id="PRU01161"/>
    </source>
</evidence>
<evidence type="ECO:0000313" key="6">
    <source>
        <dbReference type="EMBL" id="OFI34920.1"/>
    </source>
</evidence>
<name>A0A1E8FG67_9ALTE</name>